<dbReference type="STRING" id="1123269.NX02_29185"/>
<evidence type="ECO:0000313" key="1">
    <source>
        <dbReference type="EMBL" id="AHE57405.1"/>
    </source>
</evidence>
<accession>W0ANU3</accession>
<dbReference type="AlphaFoldDB" id="W0ANU3"/>
<organism evidence="1 2">
    <name type="scientific">Sphingomonas sanxanigenens DSM 19645 = NX02</name>
    <dbReference type="NCBI Taxonomy" id="1123269"/>
    <lineage>
        <taxon>Bacteria</taxon>
        <taxon>Pseudomonadati</taxon>
        <taxon>Pseudomonadota</taxon>
        <taxon>Alphaproteobacteria</taxon>
        <taxon>Sphingomonadales</taxon>
        <taxon>Sphingomonadaceae</taxon>
        <taxon>Sphingomonas</taxon>
    </lineage>
</organism>
<name>W0ANU3_9SPHN</name>
<dbReference type="Proteomes" id="UP000018851">
    <property type="component" value="Chromosome"/>
</dbReference>
<dbReference type="EMBL" id="CP006644">
    <property type="protein sequence ID" value="AHE57405.1"/>
    <property type="molecule type" value="Genomic_DNA"/>
</dbReference>
<dbReference type="eggNOG" id="ENOG5031V6F">
    <property type="taxonomic scope" value="Bacteria"/>
</dbReference>
<evidence type="ECO:0000313" key="2">
    <source>
        <dbReference type="Proteomes" id="UP000018851"/>
    </source>
</evidence>
<dbReference type="HOGENOM" id="CLU_821123_0_0_5"/>
<protein>
    <submittedName>
        <fullName evidence="1">Uncharacterized protein</fullName>
    </submittedName>
</protein>
<reference evidence="1 2" key="1">
    <citation type="submission" date="2013-07" db="EMBL/GenBank/DDBJ databases">
        <title>Completed genome of Sphingomonas sanxanigenens NX02.</title>
        <authorList>
            <person name="Ma T."/>
            <person name="Huang H."/>
            <person name="Wu M."/>
            <person name="Li X."/>
            <person name="Li G."/>
        </authorList>
    </citation>
    <scope>NUCLEOTIDE SEQUENCE [LARGE SCALE GENOMIC DNA]</scope>
    <source>
        <strain evidence="1 2">NX02</strain>
    </source>
</reference>
<proteinExistence type="predicted"/>
<dbReference type="PATRIC" id="fig|1123269.5.peg.5723"/>
<gene>
    <name evidence="1" type="ORF">NX02_29185</name>
</gene>
<dbReference type="KEGG" id="ssan:NX02_29185"/>
<sequence length="338" mass="37101">MIRYAEIRTLMISEPSIAAICRQLSRSHRTIAPKVRKIQQAMDAAGESLPPCPCGQPKFHNGGCTFSMVTRTKLGTSGRVRRLDGGELERRLKRLCQPEELRALIASEENFDAIVAKLGRSRNSVGPVIRKMLGEMEAEGIAPLCACGKLKFHPGGCAATKREDWQAPRLEMLRSGATVMEVQRAFGGGRTEIARLRDQAGIQAKTKGAGSSLRASRKPRPLAVPFVPIRPEADPLYSRISAMVPHWTSEQTRKDIISEIYVAILAGTISEAEAAKNIKRFVNAGFRTYENKFGPRSLDEALTDDSETSWVAMIPDPAALDAFDRLDDIIVGQRSCVA</sequence>
<keyword evidence="2" id="KW-1185">Reference proteome</keyword>